<dbReference type="GO" id="GO:0051607">
    <property type="term" value="P:defense response to virus"/>
    <property type="evidence" value="ECO:0007669"/>
    <property type="project" value="UniProtKB-KW"/>
</dbReference>
<feature type="transmembrane region" description="Helical" evidence="8">
    <location>
        <begin position="57"/>
        <end position="81"/>
    </location>
</feature>
<evidence type="ECO:0000256" key="1">
    <source>
        <dbReference type="ARBA" id="ARBA00004236"/>
    </source>
</evidence>
<name>A0A4Q0S8E5_9BRAD</name>
<reference evidence="10 11" key="1">
    <citation type="submission" date="2015-04" db="EMBL/GenBank/DDBJ databases">
        <title>Comparative genomics of rhizobia nodulating Arachis hypogaea in China.</title>
        <authorList>
            <person name="Li Y."/>
        </authorList>
    </citation>
    <scope>NUCLEOTIDE SEQUENCE [LARGE SCALE GENOMIC DNA]</scope>
    <source>
        <strain evidence="10 11">CCBAU 51757</strain>
    </source>
</reference>
<dbReference type="GO" id="GO:0005886">
    <property type="term" value="C:plasma membrane"/>
    <property type="evidence" value="ECO:0007669"/>
    <property type="project" value="UniProtKB-SubCell"/>
</dbReference>
<evidence type="ECO:0000313" key="11">
    <source>
        <dbReference type="Proteomes" id="UP000289546"/>
    </source>
</evidence>
<keyword evidence="11" id="KW-1185">Reference proteome</keyword>
<accession>A0A4Q0S8E5</accession>
<dbReference type="RefSeq" id="WP_128918009.1">
    <property type="nucleotide sequence ID" value="NZ_LBJQ01000061.1"/>
</dbReference>
<evidence type="ECO:0000313" key="10">
    <source>
        <dbReference type="EMBL" id="RXH30996.1"/>
    </source>
</evidence>
<keyword evidence="3 8" id="KW-0812">Transmembrane</keyword>
<comment type="caution">
    <text evidence="10">The sequence shown here is derived from an EMBL/GenBank/DDBJ whole genome shotgun (WGS) entry which is preliminary data.</text>
</comment>
<keyword evidence="6" id="KW-0051">Antiviral defense</keyword>
<keyword evidence="5 8" id="KW-1133">Transmembrane helix</keyword>
<evidence type="ECO:0000256" key="5">
    <source>
        <dbReference type="ARBA" id="ARBA00022989"/>
    </source>
</evidence>
<dbReference type="EMBL" id="LBJQ01000061">
    <property type="protein sequence ID" value="RXH30996.1"/>
    <property type="molecule type" value="Genomic_DNA"/>
</dbReference>
<dbReference type="GO" id="GO:0000166">
    <property type="term" value="F:nucleotide binding"/>
    <property type="evidence" value="ECO:0007669"/>
    <property type="project" value="UniProtKB-KW"/>
</dbReference>
<keyword evidence="4" id="KW-0547">Nucleotide-binding</keyword>
<evidence type="ECO:0000256" key="4">
    <source>
        <dbReference type="ARBA" id="ARBA00022741"/>
    </source>
</evidence>
<proteinExistence type="predicted"/>
<evidence type="ECO:0000256" key="8">
    <source>
        <dbReference type="SAM" id="Phobius"/>
    </source>
</evidence>
<dbReference type="Proteomes" id="UP000289546">
    <property type="component" value="Unassembled WGS sequence"/>
</dbReference>
<evidence type="ECO:0000256" key="2">
    <source>
        <dbReference type="ARBA" id="ARBA00022475"/>
    </source>
</evidence>
<evidence type="ECO:0000256" key="6">
    <source>
        <dbReference type="ARBA" id="ARBA00023118"/>
    </source>
</evidence>
<dbReference type="AlphaFoldDB" id="A0A4Q0S8E5"/>
<evidence type="ECO:0000256" key="7">
    <source>
        <dbReference type="ARBA" id="ARBA00023136"/>
    </source>
</evidence>
<organism evidence="10 11">
    <name type="scientific">Bradyrhizobium nanningense</name>
    <dbReference type="NCBI Taxonomy" id="1325118"/>
    <lineage>
        <taxon>Bacteria</taxon>
        <taxon>Pseudomonadati</taxon>
        <taxon>Pseudomonadota</taxon>
        <taxon>Alphaproteobacteria</taxon>
        <taxon>Hyphomicrobiales</taxon>
        <taxon>Nitrobacteraceae</taxon>
        <taxon>Bradyrhizobium</taxon>
    </lineage>
</organism>
<evidence type="ECO:0000259" key="9">
    <source>
        <dbReference type="Pfam" id="PF18967"/>
    </source>
</evidence>
<gene>
    <name evidence="10" type="ORF">XH99_11085</name>
</gene>
<dbReference type="InterPro" id="IPR043760">
    <property type="entry name" value="PycTM_dom"/>
</dbReference>
<feature type="transmembrane region" description="Helical" evidence="8">
    <location>
        <begin position="155"/>
        <end position="178"/>
    </location>
</feature>
<sequence length="183" mass="20607">MKDDQEEAFEKILSTQLSRNIDFVKFAETKNAALLTFSSAWIIGSINLLTGQSILPLGYNVAFCVALPLFAVAGLICILSFTPQVLARFHQPTDDAKSLLYWEHIADIPVGRYHERVTERYKPGENHSVTERYLNDLCVQISVNARVATRKFTMFNIAAGCVFAAILVLASPPLWWGFRLLQR</sequence>
<keyword evidence="7 8" id="KW-0472">Membrane</keyword>
<feature type="domain" description="Pycsar effector protein" evidence="9">
    <location>
        <begin position="14"/>
        <end position="170"/>
    </location>
</feature>
<keyword evidence="2" id="KW-1003">Cell membrane</keyword>
<feature type="transmembrane region" description="Helical" evidence="8">
    <location>
        <begin position="32"/>
        <end position="51"/>
    </location>
</feature>
<evidence type="ECO:0000256" key="3">
    <source>
        <dbReference type="ARBA" id="ARBA00022692"/>
    </source>
</evidence>
<dbReference type="Pfam" id="PF18967">
    <property type="entry name" value="PycTM"/>
    <property type="match status" value="1"/>
</dbReference>
<comment type="subcellular location">
    <subcellularLocation>
        <location evidence="1">Cell membrane</location>
    </subcellularLocation>
</comment>
<protein>
    <recommendedName>
        <fullName evidence="9">Pycsar effector protein domain-containing protein</fullName>
    </recommendedName>
</protein>